<keyword evidence="2 3" id="KW-0378">Hydrolase</keyword>
<comment type="caution">
    <text evidence="5">The sequence shown here is derived from an EMBL/GenBank/DDBJ whole genome shotgun (WGS) entry which is preliminary data.</text>
</comment>
<dbReference type="PANTHER" id="PTHR43142:SF6">
    <property type="entry name" value="PUTATIVE (AFU_ORTHOLOGUE AFUA_7G01710)-RELATED"/>
    <property type="match status" value="1"/>
</dbReference>
<evidence type="ECO:0000256" key="2">
    <source>
        <dbReference type="ARBA" id="ARBA00022801"/>
    </source>
</evidence>
<dbReference type="AlphaFoldDB" id="A0A9P9EXV5"/>
<evidence type="ECO:0000256" key="3">
    <source>
        <dbReference type="RuleBase" id="RU361235"/>
    </source>
</evidence>
<organism evidence="5 6">
    <name type="scientific">Dactylonectria estremocensis</name>
    <dbReference type="NCBI Taxonomy" id="1079267"/>
    <lineage>
        <taxon>Eukaryota</taxon>
        <taxon>Fungi</taxon>
        <taxon>Dikarya</taxon>
        <taxon>Ascomycota</taxon>
        <taxon>Pezizomycotina</taxon>
        <taxon>Sordariomycetes</taxon>
        <taxon>Hypocreomycetidae</taxon>
        <taxon>Hypocreales</taxon>
        <taxon>Nectriaceae</taxon>
        <taxon>Dactylonectria</taxon>
    </lineage>
</organism>
<name>A0A9P9EXV5_9HYPO</name>
<dbReference type="PANTHER" id="PTHR43142">
    <property type="entry name" value="CARBOXYLIC ESTER HYDROLASE"/>
    <property type="match status" value="1"/>
</dbReference>
<protein>
    <recommendedName>
        <fullName evidence="3">Carboxylic ester hydrolase</fullName>
        <ecNumber evidence="3">3.1.1.-</ecNumber>
    </recommendedName>
</protein>
<sequence length="419" mass="45871">MSHLFERVSAVQQLSDETKCLNLNIYTPPSALGTGARPPLPVFVWIHGGAFNAGDNTVQFDGNHLVKRSVEINQPIVVVVVNYRLNLIGALSSRELNEGAKALGEAPILNESLHDQRTALQWVQSYIHHFGGDPARVTLCGESAGAYSVLCHLKGGVPLFQQALIQSPPLPPLRTPEEAQAAFDKLVISTGSSLDASNTDKLAAIRSLSAQQLVHLFDGSFSTPIEDPNWFAGYDRNSADISAYWADVPSWCSRVILGNTQDETALMLAPIANLTAEDTIAFTKRVTPQVCVPASFATSPRTKRELIEWSSDQAFISPLMNLASAATAQSPATRFYVYRISCPDPFPGPLRGYAWHSYGIPFTFNQPACRTYPELATVQDEITSAFLKFVHGCEPWKAFDDAREVMRWSEKGGEMLGSE</sequence>
<dbReference type="EC" id="3.1.1.-" evidence="3"/>
<dbReference type="InterPro" id="IPR019826">
    <property type="entry name" value="Carboxylesterase_B_AS"/>
</dbReference>
<reference evidence="5" key="1">
    <citation type="journal article" date="2021" name="Nat. Commun.">
        <title>Genetic determinants of endophytism in the Arabidopsis root mycobiome.</title>
        <authorList>
            <person name="Mesny F."/>
            <person name="Miyauchi S."/>
            <person name="Thiergart T."/>
            <person name="Pickel B."/>
            <person name="Atanasova L."/>
            <person name="Karlsson M."/>
            <person name="Huettel B."/>
            <person name="Barry K.W."/>
            <person name="Haridas S."/>
            <person name="Chen C."/>
            <person name="Bauer D."/>
            <person name="Andreopoulos W."/>
            <person name="Pangilinan J."/>
            <person name="LaButti K."/>
            <person name="Riley R."/>
            <person name="Lipzen A."/>
            <person name="Clum A."/>
            <person name="Drula E."/>
            <person name="Henrissat B."/>
            <person name="Kohler A."/>
            <person name="Grigoriev I.V."/>
            <person name="Martin F.M."/>
            <person name="Hacquard S."/>
        </authorList>
    </citation>
    <scope>NUCLEOTIDE SEQUENCE</scope>
    <source>
        <strain evidence="5">MPI-CAGE-AT-0021</strain>
    </source>
</reference>
<dbReference type="Proteomes" id="UP000717696">
    <property type="component" value="Unassembled WGS sequence"/>
</dbReference>
<evidence type="ECO:0000313" key="6">
    <source>
        <dbReference type="Proteomes" id="UP000717696"/>
    </source>
</evidence>
<dbReference type="InterPro" id="IPR002018">
    <property type="entry name" value="CarbesteraseB"/>
</dbReference>
<dbReference type="GO" id="GO:0016787">
    <property type="term" value="F:hydrolase activity"/>
    <property type="evidence" value="ECO:0007669"/>
    <property type="project" value="UniProtKB-KW"/>
</dbReference>
<keyword evidence="6" id="KW-1185">Reference proteome</keyword>
<accession>A0A9P9EXV5</accession>
<feature type="domain" description="Carboxylesterase type B" evidence="4">
    <location>
        <begin position="16"/>
        <end position="218"/>
    </location>
</feature>
<gene>
    <name evidence="5" type="ORF">B0J13DRAFT_621572</name>
</gene>
<dbReference type="Gene3D" id="3.40.50.1820">
    <property type="entry name" value="alpha/beta hydrolase"/>
    <property type="match status" value="1"/>
</dbReference>
<dbReference type="EMBL" id="JAGMUU010000008">
    <property type="protein sequence ID" value="KAH7146606.1"/>
    <property type="molecule type" value="Genomic_DNA"/>
</dbReference>
<evidence type="ECO:0000256" key="1">
    <source>
        <dbReference type="ARBA" id="ARBA00005964"/>
    </source>
</evidence>
<comment type="similarity">
    <text evidence="1 3">Belongs to the type-B carboxylesterase/lipase family.</text>
</comment>
<dbReference type="OrthoDB" id="3200163at2759"/>
<dbReference type="SUPFAM" id="SSF53474">
    <property type="entry name" value="alpha/beta-Hydrolases"/>
    <property type="match status" value="1"/>
</dbReference>
<evidence type="ECO:0000313" key="5">
    <source>
        <dbReference type="EMBL" id="KAH7146606.1"/>
    </source>
</evidence>
<dbReference type="Pfam" id="PF00135">
    <property type="entry name" value="COesterase"/>
    <property type="match status" value="1"/>
</dbReference>
<proteinExistence type="inferred from homology"/>
<dbReference type="InterPro" id="IPR029058">
    <property type="entry name" value="AB_hydrolase_fold"/>
</dbReference>
<evidence type="ECO:0000259" key="4">
    <source>
        <dbReference type="Pfam" id="PF00135"/>
    </source>
</evidence>
<dbReference type="PROSITE" id="PS00122">
    <property type="entry name" value="CARBOXYLESTERASE_B_1"/>
    <property type="match status" value="1"/>
</dbReference>